<evidence type="ECO:0000256" key="5">
    <source>
        <dbReference type="ARBA" id="ARBA00023180"/>
    </source>
</evidence>
<feature type="region of interest" description="Disordered" evidence="6">
    <location>
        <begin position="1"/>
        <end position="23"/>
    </location>
</feature>
<dbReference type="Pfam" id="PF02485">
    <property type="entry name" value="Branch"/>
    <property type="match status" value="1"/>
</dbReference>
<keyword evidence="9" id="KW-1185">Reference proteome</keyword>
<dbReference type="PANTHER" id="PTHR45719">
    <property type="entry name" value="GLYCOSYLTRANSFERASE"/>
    <property type="match status" value="1"/>
</dbReference>
<evidence type="ECO:0000256" key="6">
    <source>
        <dbReference type="SAM" id="MobiDB-lite"/>
    </source>
</evidence>
<feature type="compositionally biased region" description="Acidic residues" evidence="6">
    <location>
        <begin position="245"/>
        <end position="256"/>
    </location>
</feature>
<gene>
    <name evidence="8" type="ORF">DEO72_LG9g3558</name>
</gene>
<evidence type="ECO:0000256" key="1">
    <source>
        <dbReference type="ARBA" id="ARBA00004606"/>
    </source>
</evidence>
<sequence>MANKSQEEPKTAPEPDRWYNLTLGPSFKDESSNKYCTLRYEFKPASVDKNKPGLLRKTKENRISVEFQNNQIGKPKVTFEGNSEDYKENDAVLFFDGETLRLERLHRAVKQLRHLRMPGESAGAATTAVAAPSGPALDPRSSPVGKSVKPASLGRSSFQAVPVEVERIDIGEPENTGTKVGSKRSSDCLNEPPINTSPDAKNVVEEHHDIDIKDLFGSESPEDDNNVEEKDNVGFDMNVPHTDDDIMDVDVDDSGDEVDKGHNPAEAPETQANAEGRDEQSSSSSSSSGSGSSESGSGSGSGSSSSSDNEDSDEDSSFQVHHIKDSTTSKIDTSIKFRHQTLCISQLFFHRQTVKVTSSPKAFPSLVQHGSRYPPAFAYFISGGHQDKDRILRLLLAVYHPRNRYLLHLGRDARDEERKALVAATRAVPAIRAFGNVDVVGKADYVTYLGSSNVAIALRAAAIMLKLDSGWNWFITLSARDYPLITQDDLSHVFSSVRRDLNFIEHTGDLGWKESDRFQPIVVDPGQIFDLIAQYMSCAVFLSPLYVECFSCHAGSPWVILSRPFLEFCIFGWDNLPRTLLMYFTNVKLSQEGYFHSVICNAPEFKNTTVNGNLRYIMWDDPPKMEPLFLNASLYNQMVESGAAFARQFELNNPVLDMIDEKILHRGSHRATPGVWCAGRRSWWVDPCSQWGDVNIVKPGPQAKKLEGSVSNLLDGWNSQTNQCR</sequence>
<dbReference type="InterPro" id="IPR044610">
    <property type="entry name" value="GLCAT14A/B/C"/>
</dbReference>
<protein>
    <submittedName>
        <fullName evidence="8">ELL-associated factor</fullName>
    </submittedName>
</protein>
<feature type="compositionally biased region" description="Low complexity" evidence="6">
    <location>
        <begin position="121"/>
        <end position="136"/>
    </location>
</feature>
<organism evidence="8 9">
    <name type="scientific">Vigna unguiculata</name>
    <name type="common">Cowpea</name>
    <dbReference type="NCBI Taxonomy" id="3917"/>
    <lineage>
        <taxon>Eukaryota</taxon>
        <taxon>Viridiplantae</taxon>
        <taxon>Streptophyta</taxon>
        <taxon>Embryophyta</taxon>
        <taxon>Tracheophyta</taxon>
        <taxon>Spermatophyta</taxon>
        <taxon>Magnoliopsida</taxon>
        <taxon>eudicotyledons</taxon>
        <taxon>Gunneridae</taxon>
        <taxon>Pentapetalae</taxon>
        <taxon>rosids</taxon>
        <taxon>fabids</taxon>
        <taxon>Fabales</taxon>
        <taxon>Fabaceae</taxon>
        <taxon>Papilionoideae</taxon>
        <taxon>50 kb inversion clade</taxon>
        <taxon>NPAAA clade</taxon>
        <taxon>indigoferoid/millettioid clade</taxon>
        <taxon>Phaseoleae</taxon>
        <taxon>Vigna</taxon>
    </lineage>
</organism>
<feature type="domain" description="Transcription elongation factor Eaf N-terminal" evidence="7">
    <location>
        <begin position="19"/>
        <end position="117"/>
    </location>
</feature>
<dbReference type="GO" id="GO:0016020">
    <property type="term" value="C:membrane"/>
    <property type="evidence" value="ECO:0007669"/>
    <property type="project" value="UniProtKB-SubCell"/>
</dbReference>
<keyword evidence="3" id="KW-0808">Transferase</keyword>
<reference evidence="8 9" key="1">
    <citation type="submission" date="2019-04" db="EMBL/GenBank/DDBJ databases">
        <title>An improved genome assembly and genetic linkage map for asparagus bean, Vigna unguiculata ssp. sesquipedialis.</title>
        <authorList>
            <person name="Xia Q."/>
            <person name="Zhang R."/>
            <person name="Dong Y."/>
        </authorList>
    </citation>
    <scope>NUCLEOTIDE SEQUENCE [LARGE SCALE GENOMIC DNA]</scope>
    <source>
        <tissue evidence="8">Leaf</tissue>
    </source>
</reference>
<name>A0A4D6N7M5_VIGUN</name>
<evidence type="ECO:0000256" key="3">
    <source>
        <dbReference type="ARBA" id="ARBA00022679"/>
    </source>
</evidence>
<feature type="compositionally biased region" description="Low complexity" evidence="6">
    <location>
        <begin position="281"/>
        <end position="307"/>
    </location>
</feature>
<comment type="subcellular location">
    <subcellularLocation>
        <location evidence="1">Membrane</location>
        <topology evidence="1">Single-pass type II membrane protein</topology>
    </subcellularLocation>
</comment>
<dbReference type="AlphaFoldDB" id="A0A4D6N7M5"/>
<evidence type="ECO:0000256" key="4">
    <source>
        <dbReference type="ARBA" id="ARBA00023136"/>
    </source>
</evidence>
<keyword evidence="2" id="KW-0328">Glycosyltransferase</keyword>
<feature type="compositionally biased region" description="Basic and acidic residues" evidence="6">
    <location>
        <begin position="1"/>
        <end position="17"/>
    </location>
</feature>
<evidence type="ECO:0000313" key="8">
    <source>
        <dbReference type="EMBL" id="QCE08529.1"/>
    </source>
</evidence>
<dbReference type="Proteomes" id="UP000501690">
    <property type="component" value="Linkage Group LG9"/>
</dbReference>
<accession>A0A4D6N7M5</accession>
<evidence type="ECO:0000256" key="2">
    <source>
        <dbReference type="ARBA" id="ARBA00022676"/>
    </source>
</evidence>
<dbReference type="GO" id="GO:0015020">
    <property type="term" value="F:glucuronosyltransferase activity"/>
    <property type="evidence" value="ECO:0007669"/>
    <property type="project" value="InterPro"/>
</dbReference>
<dbReference type="InterPro" id="IPR019194">
    <property type="entry name" value="Tscrpt_elong_fac_Eaf_N"/>
</dbReference>
<keyword evidence="4" id="KW-0472">Membrane</keyword>
<feature type="region of interest" description="Disordered" evidence="6">
    <location>
        <begin position="167"/>
        <end position="323"/>
    </location>
</feature>
<dbReference type="Pfam" id="PF09816">
    <property type="entry name" value="EAF"/>
    <property type="match status" value="1"/>
</dbReference>
<dbReference type="InterPro" id="IPR003406">
    <property type="entry name" value="Glyco_trans_14"/>
</dbReference>
<feature type="region of interest" description="Disordered" evidence="6">
    <location>
        <begin position="119"/>
        <end position="151"/>
    </location>
</feature>
<keyword evidence="5" id="KW-0325">Glycoprotein</keyword>
<proteinExistence type="predicted"/>
<evidence type="ECO:0000313" key="9">
    <source>
        <dbReference type="Proteomes" id="UP000501690"/>
    </source>
</evidence>
<dbReference type="PANTHER" id="PTHR45719:SF14">
    <property type="entry name" value="BETA-GLUCURONOSYLTRANSFERASE GLCAT14A"/>
    <property type="match status" value="1"/>
</dbReference>
<evidence type="ECO:0000259" key="7">
    <source>
        <dbReference type="Pfam" id="PF09816"/>
    </source>
</evidence>
<feature type="compositionally biased region" description="Basic and acidic residues" evidence="6">
    <location>
        <begin position="202"/>
        <end position="216"/>
    </location>
</feature>
<dbReference type="EMBL" id="CP039353">
    <property type="protein sequence ID" value="QCE08529.1"/>
    <property type="molecule type" value="Genomic_DNA"/>
</dbReference>